<accession>A0AAD8ALW2</accession>
<dbReference type="Pfam" id="PF00201">
    <property type="entry name" value="UDPGT"/>
    <property type="match status" value="3"/>
</dbReference>
<keyword evidence="4" id="KW-0472">Membrane</keyword>
<keyword evidence="2" id="KW-0328">Glycosyltransferase</keyword>
<proteinExistence type="inferred from homology"/>
<feature type="signal peptide" evidence="5">
    <location>
        <begin position="1"/>
        <end position="25"/>
    </location>
</feature>
<evidence type="ECO:0000256" key="1">
    <source>
        <dbReference type="ARBA" id="ARBA00009995"/>
    </source>
</evidence>
<name>A0AAD8ALW2_DIPPU</name>
<keyword evidence="7" id="KW-1185">Reference proteome</keyword>
<keyword evidence="5" id="KW-0732">Signal</keyword>
<comment type="similarity">
    <text evidence="1">Belongs to the UDP-glycosyltransferase family.</text>
</comment>
<protein>
    <recommendedName>
        <fullName evidence="8">UDP-glycosyltransferase</fullName>
    </recommendedName>
</protein>
<keyword evidence="4" id="KW-1133">Transmembrane helix</keyword>
<keyword evidence="4" id="KW-0812">Transmembrane</keyword>
<dbReference type="EMBL" id="JASPKZ010000012">
    <property type="protein sequence ID" value="KAJ9601565.1"/>
    <property type="molecule type" value="Genomic_DNA"/>
</dbReference>
<evidence type="ECO:0000256" key="2">
    <source>
        <dbReference type="ARBA" id="ARBA00022676"/>
    </source>
</evidence>
<dbReference type="InterPro" id="IPR035595">
    <property type="entry name" value="UDP_glycos_trans_CS"/>
</dbReference>
<organism evidence="6 7">
    <name type="scientific">Diploptera punctata</name>
    <name type="common">Pacific beetle cockroach</name>
    <dbReference type="NCBI Taxonomy" id="6984"/>
    <lineage>
        <taxon>Eukaryota</taxon>
        <taxon>Metazoa</taxon>
        <taxon>Ecdysozoa</taxon>
        <taxon>Arthropoda</taxon>
        <taxon>Hexapoda</taxon>
        <taxon>Insecta</taxon>
        <taxon>Pterygota</taxon>
        <taxon>Neoptera</taxon>
        <taxon>Polyneoptera</taxon>
        <taxon>Dictyoptera</taxon>
        <taxon>Blattodea</taxon>
        <taxon>Blaberoidea</taxon>
        <taxon>Blaberidae</taxon>
        <taxon>Diplopterinae</taxon>
        <taxon>Diploptera</taxon>
    </lineage>
</organism>
<dbReference type="InterPro" id="IPR050271">
    <property type="entry name" value="UDP-glycosyltransferase"/>
</dbReference>
<dbReference type="Proteomes" id="UP001233999">
    <property type="component" value="Unassembled WGS sequence"/>
</dbReference>
<reference evidence="6" key="2">
    <citation type="submission" date="2023-05" db="EMBL/GenBank/DDBJ databases">
        <authorList>
            <person name="Fouks B."/>
        </authorList>
    </citation>
    <scope>NUCLEOTIDE SEQUENCE</scope>
    <source>
        <strain evidence="6">Stay&amp;Tobe</strain>
        <tissue evidence="6">Testes</tissue>
    </source>
</reference>
<gene>
    <name evidence="6" type="ORF">L9F63_000308</name>
</gene>
<sequence>MQIISIFSLIFTGLLLVTYIDENNGENILAIFPVQSKSHMTVNLAVVKELANRGHNVTVVSAFPEKNPHPNYTDIVLKKKAIEELLSDKENGMEFKPFDMLEMSYFQTVNFLWFFGNRICSSVLSEEPVQNLINSGEHFDLIVLETFYVDCFLGFAHIFKAPVVQICTFAGTEEVADLVGNPTPYAYIPDPFQEFDQNMNFMERLKNTWGYTIQKLARKYYIVDQDAIMRKFFNDSSMPYIEELQEHTALVLVNHHFTIGPPRPMVPNYIQVGGMHVKPPKDLPQDLQKYMDEADDGVIYFSMGSNLRSADMPKKTIAALINAFSQLKQKILWKWEEDSLPGQPANLMLGKWLPQSDILAHPNLKLFITHGGLLSTQETIHRGIPVIGIPILGDQMLNMARMESLGIAKILKFTNISEESVVRTMKEVLENPKYRENAQRLSRIYRDQPLTPLEQAVFWTEHMIRSFLLIASIFFTNINDSQEAKILAVFPVPSTSHTYVDFAVVKELANRGHDVTVVSAFPEKNPLPNYRDIAIKKYSFEEIVNMTQNNDDNSQKFDPFEMKASSYFFKIMMLQFFGSKMCNVMLQEEPIQNLMKSKEHFDLIFLESFFTDCFLGFAHVFKAPVVQISTYAGNEELGDLVGNPCPYAYVPNPFQDYNHKMNFEERLFNTFGYLFQKLTRKYFVYQQNSIMREHFHDPNMPSIEELEKSTALVLVNHHFSISSPRPLVPNFVEVGGMHVKPPKKLPADLQQIMDEAKNGAIYFSMGSNLQSANMPKKTVEAFTKAFSKLNQTVLWKWEEESLPGQPANLKLSKWFPQSDILAHPNLKLFITHGGLLSTQETIHRGVPVVGIPILGDQKLNMARTESMGIGKILEFKNISEDSVVWTIKEAFQEQLYRENAQRISEIYRDQPMTPLEQAAFWSEYVIRHKGAPHLRSAALDLTWYQYFLLDVIAVLALAVILILFVVFIIIRAIFRLCFGSSKQTHDLLVLFEEPFKTLLNSQEQFDLIIIENFYMDCFLGFAHKFKAPVVQLCTYGGTEATGEMLDPDLQKYLDEAMDGAVYFSFGSNLNNSQMPKETVNAFIGAFSKLKQKILWKWEENVLPDQPKNVEIRKWLPQSDILAHPNIKLFITHGGLLSIQETIIRGVPIVGIPIFGDQRLNIARSVSSGIGILLEFKNLTEESIISSIKHVIDNPKYRENVRSLSRLFQDRPPAPLEQAVYWTEYVIRHKGAPHMRSAALDLTWYQYFLLDVTAFLVLIMTILTLSVLYIFRIVLRICLKSHSFMHKTYMMELARRGHQVVVFSPFPHHKQIENYTDVELKTTLPQIMREFGSPNWFDSSEHSSYGTINILWQVGNILCEKIYQHEFIQKLIHCNEEKFDLLVIGAFFNDCVIGLAHRLKIPVIQMCSLVGTKWMDEWVGNPAFYSYIPNTFQEFTSKMTFWQRVSNTLSELYIKMGREVYFLPKQNAIMRKYFNSSEDFPTIQELEKNISLVLVNSHFSVNFPRSVMPNWIEVGGLHIKPPNKLPEDIERYIDESSEGVILFSLGSNVKASLMPEQKRRAFLEAFSRLKQRVLWKWEVDTMPGLPDNVKLGKWLPQSDIL</sequence>
<feature type="chain" id="PRO_5042032058" description="UDP-glycosyltransferase" evidence="5">
    <location>
        <begin position="26"/>
        <end position="1600"/>
    </location>
</feature>
<dbReference type="PROSITE" id="PS00375">
    <property type="entry name" value="UDPGT"/>
    <property type="match status" value="3"/>
</dbReference>
<dbReference type="FunFam" id="3.40.50.2000:FF:000050">
    <property type="entry name" value="UDP-glucuronosyltransferase"/>
    <property type="match status" value="3"/>
</dbReference>
<dbReference type="SUPFAM" id="SSF53756">
    <property type="entry name" value="UDP-Glycosyltransferase/glycogen phosphorylase"/>
    <property type="match status" value="4"/>
</dbReference>
<dbReference type="PANTHER" id="PTHR48043:SF159">
    <property type="entry name" value="EG:EG0003.4 PROTEIN-RELATED"/>
    <property type="match status" value="1"/>
</dbReference>
<dbReference type="Gene3D" id="3.40.50.2000">
    <property type="entry name" value="Glycogen Phosphorylase B"/>
    <property type="match status" value="7"/>
</dbReference>
<dbReference type="InterPro" id="IPR002213">
    <property type="entry name" value="UDP_glucos_trans"/>
</dbReference>
<keyword evidence="3" id="KW-0808">Transferase</keyword>
<evidence type="ECO:0000313" key="6">
    <source>
        <dbReference type="EMBL" id="KAJ9601565.1"/>
    </source>
</evidence>
<dbReference type="GO" id="GO:0008194">
    <property type="term" value="F:UDP-glycosyltransferase activity"/>
    <property type="evidence" value="ECO:0007669"/>
    <property type="project" value="InterPro"/>
</dbReference>
<evidence type="ECO:0008006" key="8">
    <source>
        <dbReference type="Google" id="ProtNLM"/>
    </source>
</evidence>
<evidence type="ECO:0000313" key="7">
    <source>
        <dbReference type="Proteomes" id="UP001233999"/>
    </source>
</evidence>
<feature type="transmembrane region" description="Helical" evidence="4">
    <location>
        <begin position="943"/>
        <end position="974"/>
    </location>
</feature>
<evidence type="ECO:0000256" key="5">
    <source>
        <dbReference type="SAM" id="SignalP"/>
    </source>
</evidence>
<reference evidence="6" key="1">
    <citation type="journal article" date="2023" name="IScience">
        <title>Live-bearing cockroach genome reveals convergent evolutionary mechanisms linked to viviparity in insects and beyond.</title>
        <authorList>
            <person name="Fouks B."/>
            <person name="Harrison M.C."/>
            <person name="Mikhailova A.A."/>
            <person name="Marchal E."/>
            <person name="English S."/>
            <person name="Carruthers M."/>
            <person name="Jennings E.C."/>
            <person name="Chiamaka E.L."/>
            <person name="Frigard R.A."/>
            <person name="Pippel M."/>
            <person name="Attardo G.M."/>
            <person name="Benoit J.B."/>
            <person name="Bornberg-Bauer E."/>
            <person name="Tobe S.S."/>
        </authorList>
    </citation>
    <scope>NUCLEOTIDE SEQUENCE</scope>
    <source>
        <strain evidence="6">Stay&amp;Tobe</strain>
    </source>
</reference>
<evidence type="ECO:0000256" key="3">
    <source>
        <dbReference type="ARBA" id="ARBA00022679"/>
    </source>
</evidence>
<feature type="non-terminal residue" evidence="6">
    <location>
        <position position="1600"/>
    </location>
</feature>
<feature type="transmembrane region" description="Helical" evidence="4">
    <location>
        <begin position="1243"/>
        <end position="1270"/>
    </location>
</feature>
<dbReference type="CDD" id="cd03784">
    <property type="entry name" value="GT1_Gtf-like"/>
    <property type="match status" value="4"/>
</dbReference>
<dbReference type="PANTHER" id="PTHR48043">
    <property type="entry name" value="EG:EG0003.4 PROTEIN-RELATED"/>
    <property type="match status" value="1"/>
</dbReference>
<evidence type="ECO:0000256" key="4">
    <source>
        <dbReference type="SAM" id="Phobius"/>
    </source>
</evidence>
<comment type="caution">
    <text evidence="6">The sequence shown here is derived from an EMBL/GenBank/DDBJ whole genome shotgun (WGS) entry which is preliminary data.</text>
</comment>